<dbReference type="Proteomes" id="UP000006038">
    <property type="component" value="Chromosome 1"/>
</dbReference>
<dbReference type="Gramene" id="OB01G18920.1">
    <property type="protein sequence ID" value="OB01G18920.1"/>
    <property type="gene ID" value="OB01G18920"/>
</dbReference>
<dbReference type="EnsemblPlants" id="OB01G18920.1">
    <property type="protein sequence ID" value="OB01G18920.1"/>
    <property type="gene ID" value="OB01G18920"/>
</dbReference>
<reference evidence="2" key="2">
    <citation type="submission" date="2013-04" db="UniProtKB">
        <authorList>
            <consortium name="EnsemblPlants"/>
        </authorList>
    </citation>
    <scope>IDENTIFICATION</scope>
</reference>
<evidence type="ECO:0000313" key="3">
    <source>
        <dbReference type="Proteomes" id="UP000006038"/>
    </source>
</evidence>
<name>J3KY36_ORYBR</name>
<dbReference type="AlphaFoldDB" id="J3KY36"/>
<reference evidence="2" key="1">
    <citation type="journal article" date="2013" name="Nat. Commun.">
        <title>Whole-genome sequencing of Oryza brachyantha reveals mechanisms underlying Oryza genome evolution.</title>
        <authorList>
            <person name="Chen J."/>
            <person name="Huang Q."/>
            <person name="Gao D."/>
            <person name="Wang J."/>
            <person name="Lang Y."/>
            <person name="Liu T."/>
            <person name="Li B."/>
            <person name="Bai Z."/>
            <person name="Luis Goicoechea J."/>
            <person name="Liang C."/>
            <person name="Chen C."/>
            <person name="Zhang W."/>
            <person name="Sun S."/>
            <person name="Liao Y."/>
            <person name="Zhang X."/>
            <person name="Yang L."/>
            <person name="Song C."/>
            <person name="Wang M."/>
            <person name="Shi J."/>
            <person name="Liu G."/>
            <person name="Liu J."/>
            <person name="Zhou H."/>
            <person name="Zhou W."/>
            <person name="Yu Q."/>
            <person name="An N."/>
            <person name="Chen Y."/>
            <person name="Cai Q."/>
            <person name="Wang B."/>
            <person name="Liu B."/>
            <person name="Min J."/>
            <person name="Huang Y."/>
            <person name="Wu H."/>
            <person name="Li Z."/>
            <person name="Zhang Y."/>
            <person name="Yin Y."/>
            <person name="Song W."/>
            <person name="Jiang J."/>
            <person name="Jackson S.A."/>
            <person name="Wing R.A."/>
            <person name="Wang J."/>
            <person name="Chen M."/>
        </authorList>
    </citation>
    <scope>NUCLEOTIDE SEQUENCE [LARGE SCALE GENOMIC DNA]</scope>
    <source>
        <strain evidence="2">cv. IRGC 101232</strain>
    </source>
</reference>
<dbReference type="HOGENOM" id="CLU_2816485_0_0_1"/>
<sequence length="67" mass="7804">MYKFHHGIGVTDLSNMLCRTVISANYILVPCISFYLTSTRLWFLANSCATLINVSTWTYYYFAEKSY</sequence>
<keyword evidence="3" id="KW-1185">Reference proteome</keyword>
<protein>
    <submittedName>
        <fullName evidence="2">Uncharacterized protein</fullName>
    </submittedName>
</protein>
<accession>J3KY36</accession>
<proteinExistence type="predicted"/>
<feature type="transmembrane region" description="Helical" evidence="1">
    <location>
        <begin position="42"/>
        <end position="62"/>
    </location>
</feature>
<keyword evidence="1" id="KW-0812">Transmembrane</keyword>
<evidence type="ECO:0000256" key="1">
    <source>
        <dbReference type="SAM" id="Phobius"/>
    </source>
</evidence>
<evidence type="ECO:0000313" key="2">
    <source>
        <dbReference type="EnsemblPlants" id="OB01G18920.1"/>
    </source>
</evidence>
<organism evidence="2">
    <name type="scientific">Oryza brachyantha</name>
    <name type="common">malo sina</name>
    <dbReference type="NCBI Taxonomy" id="4533"/>
    <lineage>
        <taxon>Eukaryota</taxon>
        <taxon>Viridiplantae</taxon>
        <taxon>Streptophyta</taxon>
        <taxon>Embryophyta</taxon>
        <taxon>Tracheophyta</taxon>
        <taxon>Spermatophyta</taxon>
        <taxon>Magnoliopsida</taxon>
        <taxon>Liliopsida</taxon>
        <taxon>Poales</taxon>
        <taxon>Poaceae</taxon>
        <taxon>BOP clade</taxon>
        <taxon>Oryzoideae</taxon>
        <taxon>Oryzeae</taxon>
        <taxon>Oryzinae</taxon>
        <taxon>Oryza</taxon>
    </lineage>
</organism>
<keyword evidence="1" id="KW-0472">Membrane</keyword>
<keyword evidence="1" id="KW-1133">Transmembrane helix</keyword>
<feature type="transmembrane region" description="Helical" evidence="1">
    <location>
        <begin position="16"/>
        <end position="36"/>
    </location>
</feature>